<gene>
    <name evidence="2" type="ORF">HSACCH_02380</name>
</gene>
<dbReference type="RefSeq" id="WP_005490153.1">
    <property type="nucleotide sequence ID" value="NZ_CAUI01000023.1"/>
</dbReference>
<evidence type="ECO:0000313" key="2">
    <source>
        <dbReference type="EMBL" id="CCU80867.1"/>
    </source>
</evidence>
<dbReference type="AlphaFoldDB" id="M5EHC7"/>
<reference evidence="3" key="1">
    <citation type="journal article" date="2013" name="Genome Announc.">
        <title>Genome Sequence of Halanaerobium saccharolyticum subsp. saccharolyticum Strain DSM 6643T, a Halophilic Hydrogen-Producing Bacterium.</title>
        <authorList>
            <person name="Kivisto A."/>
            <person name="Larjo A."/>
            <person name="Ciranna A."/>
            <person name="Santala V."/>
            <person name="Roos C."/>
            <person name="Karp M."/>
        </authorList>
    </citation>
    <scope>NUCLEOTIDE SEQUENCE [LARGE SCALE GENOMIC DNA]</scope>
    <source>
        <strain evidence="3">DSM 6643</strain>
    </source>
</reference>
<feature type="signal peptide" evidence="1">
    <location>
        <begin position="1"/>
        <end position="23"/>
    </location>
</feature>
<dbReference type="InParanoid" id="M5EHC7"/>
<protein>
    <submittedName>
        <fullName evidence="2">Uncharacterized protein</fullName>
    </submittedName>
</protein>
<dbReference type="OrthoDB" id="1673425at2"/>
<sequence>MDRNKISLLLLILIIFLATLTTAAEVPAKNEQEGWWLPSTGRFNGHWDLGMGAHFWNDHFNLRNLQLRTNVDLGPGLRLNSILRSNKKFETIEGFDPTFDELYLEGYAFHQSNFGKLSLSLKTGRMRYLRFPEPDLISYFDHVPGTEDLRFEDAETGYNGQLLTFDYETKTGLGYHATGINWDYGDRDGSNWIENYIYYRDSFKALDFEARAGKLALRHSAGEYTGSGSHLGYSGDGFNIYLGGNWRGYRAGLLYEEIENEQYNEIDRRTGFMVEFAFSDITELLGKLRFDYTRSPEGFVAHIPLASGDFGYLSKKPEGTELVGEIKAERVMTYWQNGQARNFYEHRIAKWGFTKAEEAAVVMEVDPWYLQLEALVSPNDFPTNWDEIKEWESGRQGPAQLKQPVTYKFYK</sequence>
<dbReference type="Proteomes" id="UP000012063">
    <property type="component" value="Unassembled WGS sequence"/>
</dbReference>
<name>M5EHC7_9FIRM</name>
<keyword evidence="1" id="KW-0732">Signal</keyword>
<dbReference type="eggNOG" id="ENOG502Z8QT">
    <property type="taxonomic scope" value="Bacteria"/>
</dbReference>
<comment type="caution">
    <text evidence="2">The sequence shown here is derived from an EMBL/GenBank/DDBJ whole genome shotgun (WGS) entry which is preliminary data.</text>
</comment>
<dbReference type="EMBL" id="CAUI01000023">
    <property type="protein sequence ID" value="CCU80867.1"/>
    <property type="molecule type" value="Genomic_DNA"/>
</dbReference>
<accession>M5EHC7</accession>
<proteinExistence type="predicted"/>
<dbReference type="STRING" id="1293054.HSACCH_02380"/>
<evidence type="ECO:0000256" key="1">
    <source>
        <dbReference type="SAM" id="SignalP"/>
    </source>
</evidence>
<evidence type="ECO:0000313" key="3">
    <source>
        <dbReference type="Proteomes" id="UP000012063"/>
    </source>
</evidence>
<feature type="chain" id="PRO_5039594303" evidence="1">
    <location>
        <begin position="24"/>
        <end position="411"/>
    </location>
</feature>
<organism evidence="2 3">
    <name type="scientific">Halanaerobium saccharolyticum subsp. saccharolyticum DSM 6643</name>
    <dbReference type="NCBI Taxonomy" id="1293054"/>
    <lineage>
        <taxon>Bacteria</taxon>
        <taxon>Bacillati</taxon>
        <taxon>Bacillota</taxon>
        <taxon>Clostridia</taxon>
        <taxon>Halanaerobiales</taxon>
        <taxon>Halanaerobiaceae</taxon>
        <taxon>Halanaerobium</taxon>
    </lineage>
</organism>
<keyword evidence="3" id="KW-1185">Reference proteome</keyword>